<keyword evidence="1" id="KW-0472">Membrane</keyword>
<comment type="caution">
    <text evidence="2">The sequence shown here is derived from an EMBL/GenBank/DDBJ whole genome shotgun (WGS) entry which is preliminary data.</text>
</comment>
<dbReference type="EMBL" id="JAHRIP010067967">
    <property type="protein sequence ID" value="MEQ2307953.1"/>
    <property type="molecule type" value="Genomic_DNA"/>
</dbReference>
<dbReference type="Proteomes" id="UP001469553">
    <property type="component" value="Unassembled WGS sequence"/>
</dbReference>
<sequence>MVSERMQSSPNSLLCLAVEVRYEQIALYVWLYTCTFSFACNLRFALGLQSRAYLCAQATLNLKHQAKYHSKSKLKGTSLASKAIREADEGSRESQKF</sequence>
<proteinExistence type="predicted"/>
<accession>A0ABV0ZRM4</accession>
<keyword evidence="1" id="KW-1133">Transmembrane helix</keyword>
<evidence type="ECO:0000313" key="3">
    <source>
        <dbReference type="Proteomes" id="UP001469553"/>
    </source>
</evidence>
<gene>
    <name evidence="2" type="ORF">AMECASPLE_023303</name>
</gene>
<evidence type="ECO:0000256" key="1">
    <source>
        <dbReference type="SAM" id="Phobius"/>
    </source>
</evidence>
<keyword evidence="1" id="KW-0812">Transmembrane</keyword>
<organism evidence="2 3">
    <name type="scientific">Ameca splendens</name>
    <dbReference type="NCBI Taxonomy" id="208324"/>
    <lineage>
        <taxon>Eukaryota</taxon>
        <taxon>Metazoa</taxon>
        <taxon>Chordata</taxon>
        <taxon>Craniata</taxon>
        <taxon>Vertebrata</taxon>
        <taxon>Euteleostomi</taxon>
        <taxon>Actinopterygii</taxon>
        <taxon>Neopterygii</taxon>
        <taxon>Teleostei</taxon>
        <taxon>Neoteleostei</taxon>
        <taxon>Acanthomorphata</taxon>
        <taxon>Ovalentaria</taxon>
        <taxon>Atherinomorphae</taxon>
        <taxon>Cyprinodontiformes</taxon>
        <taxon>Goodeidae</taxon>
        <taxon>Ameca</taxon>
    </lineage>
</organism>
<evidence type="ECO:0000313" key="2">
    <source>
        <dbReference type="EMBL" id="MEQ2307953.1"/>
    </source>
</evidence>
<name>A0ABV0ZRM4_9TELE</name>
<keyword evidence="3" id="KW-1185">Reference proteome</keyword>
<feature type="transmembrane region" description="Helical" evidence="1">
    <location>
        <begin position="25"/>
        <end position="44"/>
    </location>
</feature>
<protein>
    <submittedName>
        <fullName evidence="2">Uncharacterized protein</fullName>
    </submittedName>
</protein>
<reference evidence="2 3" key="1">
    <citation type="submission" date="2021-06" db="EMBL/GenBank/DDBJ databases">
        <authorList>
            <person name="Palmer J.M."/>
        </authorList>
    </citation>
    <scope>NUCLEOTIDE SEQUENCE [LARGE SCALE GENOMIC DNA]</scope>
    <source>
        <strain evidence="2 3">AS_MEX2019</strain>
        <tissue evidence="2">Muscle</tissue>
    </source>
</reference>